<dbReference type="InterPro" id="IPR005467">
    <property type="entry name" value="His_kinase_dom"/>
</dbReference>
<proteinExistence type="predicted"/>
<keyword evidence="9" id="KW-0472">Membrane</keyword>
<evidence type="ECO:0000256" key="6">
    <source>
        <dbReference type="ARBA" id="ARBA00022777"/>
    </source>
</evidence>
<evidence type="ECO:0000313" key="11">
    <source>
        <dbReference type="EMBL" id="AEG43424.1"/>
    </source>
</evidence>
<reference evidence="11 12" key="1">
    <citation type="submission" date="2011-05" db="EMBL/GenBank/DDBJ databases">
        <title>Complete sequence of Isoptericola variabilis 225.</title>
        <authorList>
            <consortium name="US DOE Joint Genome Institute"/>
            <person name="Lucas S."/>
            <person name="Han J."/>
            <person name="Lapidus A."/>
            <person name="Cheng J.-F."/>
            <person name="Goodwin L."/>
            <person name="Pitluck S."/>
            <person name="Peters L."/>
            <person name="Mikhailova N."/>
            <person name="Zeytun A."/>
            <person name="Han C."/>
            <person name="Tapia R."/>
            <person name="Land M."/>
            <person name="Hauser L."/>
            <person name="Kyrpides N."/>
            <person name="Ivanova N."/>
            <person name="Pagani I."/>
            <person name="Siebers A."/>
            <person name="Allgaier M."/>
            <person name="Thelen M."/>
            <person name="Hugenholtz P."/>
            <person name="Gladden J."/>
            <person name="Woyke T."/>
        </authorList>
    </citation>
    <scope>NUCLEOTIDE SEQUENCE [LARGE SCALE GENOMIC DNA]</scope>
    <source>
        <strain evidence="12">225</strain>
    </source>
</reference>
<dbReference type="AlphaFoldDB" id="F6FVU4"/>
<name>F6FVU4_ISOV2</name>
<evidence type="ECO:0000256" key="7">
    <source>
        <dbReference type="ARBA" id="ARBA00022840"/>
    </source>
</evidence>
<dbReference type="GO" id="GO:0005524">
    <property type="term" value="F:ATP binding"/>
    <property type="evidence" value="ECO:0007669"/>
    <property type="project" value="UniProtKB-KW"/>
</dbReference>
<dbReference type="GO" id="GO:0016020">
    <property type="term" value="C:membrane"/>
    <property type="evidence" value="ECO:0007669"/>
    <property type="project" value="InterPro"/>
</dbReference>
<keyword evidence="3" id="KW-0597">Phosphoprotein</keyword>
<dbReference type="PIRSF" id="PIRSF037434">
    <property type="entry name" value="STHK_ChrS"/>
    <property type="match status" value="1"/>
</dbReference>
<sequence>MTTADAPPAGSPYAAWERQVVWWDLGFALIVTLTGVALPLDGVRGTPLLVAYAALATLVVAYVAAGGPAARTRDQRRARAYVAVMVAGVAVVVGVGGGTGTFLLFIGFTHVWMLLEPVRHAIVGCVVLGLAVTVALSSTEGFEAAELARVAPQMGVALVFAVGLGLWTSLTMRRADEHARLVGELRAAQAELAASNHAAGVAAERERMAREIHDTLAQGFTSVVTQAQAAIAALDRGEHDAARERLRLVESTARENLAEARALVAAFAPVPLQNGTLAEALRRLADRFAAETGIAVRLEVADDGTGGPAVPAGGTGVPRDAASDVVLLRAAQEALANVRRHADARAVTVRLDRDAGTVGLEVTDDGRGLPPGHADGIGLSGMRERVSAVGGSIDVGPGDRGGTRVRVRVPVAGGA</sequence>
<dbReference type="RefSeq" id="WP_013837818.1">
    <property type="nucleotide sequence ID" value="NC_015588.1"/>
</dbReference>
<dbReference type="CDD" id="cd16917">
    <property type="entry name" value="HATPase_UhpB-NarQ-NarX-like"/>
    <property type="match status" value="1"/>
</dbReference>
<evidence type="ECO:0000313" key="12">
    <source>
        <dbReference type="Proteomes" id="UP000009236"/>
    </source>
</evidence>
<evidence type="ECO:0000256" key="1">
    <source>
        <dbReference type="ARBA" id="ARBA00000085"/>
    </source>
</evidence>
<dbReference type="Pfam" id="PF07730">
    <property type="entry name" value="HisKA_3"/>
    <property type="match status" value="1"/>
</dbReference>
<keyword evidence="7" id="KW-0067">ATP-binding</keyword>
<dbReference type="InterPro" id="IPR050482">
    <property type="entry name" value="Sensor_HK_TwoCompSys"/>
</dbReference>
<dbReference type="Pfam" id="PF02518">
    <property type="entry name" value="HATPase_c"/>
    <property type="match status" value="1"/>
</dbReference>
<dbReference type="GO" id="GO:0046983">
    <property type="term" value="F:protein dimerization activity"/>
    <property type="evidence" value="ECO:0007669"/>
    <property type="project" value="InterPro"/>
</dbReference>
<evidence type="ECO:0000256" key="2">
    <source>
        <dbReference type="ARBA" id="ARBA00012438"/>
    </source>
</evidence>
<keyword evidence="9" id="KW-0812">Transmembrane</keyword>
<dbReference type="KEGG" id="iva:Isova_0637"/>
<dbReference type="PANTHER" id="PTHR24421:SF10">
    <property type="entry name" value="NITRATE_NITRITE SENSOR PROTEIN NARQ"/>
    <property type="match status" value="1"/>
</dbReference>
<dbReference type="EMBL" id="CP002810">
    <property type="protein sequence ID" value="AEG43424.1"/>
    <property type="molecule type" value="Genomic_DNA"/>
</dbReference>
<keyword evidence="5" id="KW-0547">Nucleotide-binding</keyword>
<feature type="domain" description="Histidine kinase" evidence="10">
    <location>
        <begin position="327"/>
        <end position="413"/>
    </location>
</feature>
<dbReference type="EC" id="2.7.13.3" evidence="2"/>
<organism evidence="12">
    <name type="scientific">Isoptericola variabilis (strain 225)</name>
    <dbReference type="NCBI Taxonomy" id="743718"/>
    <lineage>
        <taxon>Bacteria</taxon>
        <taxon>Bacillati</taxon>
        <taxon>Actinomycetota</taxon>
        <taxon>Actinomycetes</taxon>
        <taxon>Micrococcales</taxon>
        <taxon>Promicromonosporaceae</taxon>
        <taxon>Isoptericola</taxon>
    </lineage>
</organism>
<dbReference type="InterPro" id="IPR003594">
    <property type="entry name" value="HATPase_dom"/>
</dbReference>
<evidence type="ECO:0000256" key="3">
    <source>
        <dbReference type="ARBA" id="ARBA00022553"/>
    </source>
</evidence>
<dbReference type="Proteomes" id="UP000009236">
    <property type="component" value="Chromosome"/>
</dbReference>
<evidence type="ECO:0000256" key="9">
    <source>
        <dbReference type="SAM" id="Phobius"/>
    </source>
</evidence>
<feature type="transmembrane region" description="Helical" evidence="9">
    <location>
        <begin position="20"/>
        <end position="40"/>
    </location>
</feature>
<dbReference type="GO" id="GO:0000155">
    <property type="term" value="F:phosphorelay sensor kinase activity"/>
    <property type="evidence" value="ECO:0007669"/>
    <property type="project" value="InterPro"/>
</dbReference>
<dbReference type="Gene3D" id="3.30.565.10">
    <property type="entry name" value="Histidine kinase-like ATPase, C-terminal domain"/>
    <property type="match status" value="1"/>
</dbReference>
<feature type="transmembrane region" description="Helical" evidence="9">
    <location>
        <begin position="150"/>
        <end position="170"/>
    </location>
</feature>
<keyword evidence="12" id="KW-1185">Reference proteome</keyword>
<feature type="transmembrane region" description="Helical" evidence="9">
    <location>
        <begin position="80"/>
        <end position="106"/>
    </location>
</feature>
<accession>F6FVU4</accession>
<evidence type="ECO:0000256" key="5">
    <source>
        <dbReference type="ARBA" id="ARBA00022741"/>
    </source>
</evidence>
<keyword evidence="8" id="KW-0902">Two-component regulatory system</keyword>
<evidence type="ECO:0000256" key="4">
    <source>
        <dbReference type="ARBA" id="ARBA00022679"/>
    </source>
</evidence>
<dbReference type="PROSITE" id="PS50109">
    <property type="entry name" value="HIS_KIN"/>
    <property type="match status" value="1"/>
</dbReference>
<dbReference type="eggNOG" id="COG4585">
    <property type="taxonomic scope" value="Bacteria"/>
</dbReference>
<dbReference type="InterPro" id="IPR036890">
    <property type="entry name" value="HATPase_C_sf"/>
</dbReference>
<comment type="catalytic activity">
    <reaction evidence="1">
        <text>ATP + protein L-histidine = ADP + protein N-phospho-L-histidine.</text>
        <dbReference type="EC" id="2.7.13.3"/>
    </reaction>
</comment>
<feature type="transmembrane region" description="Helical" evidence="9">
    <location>
        <begin position="47"/>
        <end position="65"/>
    </location>
</feature>
<evidence type="ECO:0000256" key="8">
    <source>
        <dbReference type="ARBA" id="ARBA00023012"/>
    </source>
</evidence>
<dbReference type="PANTHER" id="PTHR24421">
    <property type="entry name" value="NITRATE/NITRITE SENSOR PROTEIN NARX-RELATED"/>
    <property type="match status" value="1"/>
</dbReference>
<dbReference type="InterPro" id="IPR017205">
    <property type="entry name" value="Sig_transdc_His_kinase_ChrS"/>
</dbReference>
<keyword evidence="9" id="KW-1133">Transmembrane helix</keyword>
<dbReference type="SUPFAM" id="SSF55874">
    <property type="entry name" value="ATPase domain of HSP90 chaperone/DNA topoisomerase II/histidine kinase"/>
    <property type="match status" value="1"/>
</dbReference>
<feature type="transmembrane region" description="Helical" evidence="9">
    <location>
        <begin position="118"/>
        <end position="138"/>
    </location>
</feature>
<protein>
    <recommendedName>
        <fullName evidence="2">histidine kinase</fullName>
        <ecNumber evidence="2">2.7.13.3</ecNumber>
    </recommendedName>
</protein>
<keyword evidence="4" id="KW-0808">Transferase</keyword>
<evidence type="ECO:0000259" key="10">
    <source>
        <dbReference type="PROSITE" id="PS50109"/>
    </source>
</evidence>
<dbReference type="InterPro" id="IPR011712">
    <property type="entry name" value="Sig_transdc_His_kin_sub3_dim/P"/>
</dbReference>
<dbReference type="SMART" id="SM00387">
    <property type="entry name" value="HATPase_c"/>
    <property type="match status" value="1"/>
</dbReference>
<keyword evidence="6 11" id="KW-0418">Kinase</keyword>
<gene>
    <name evidence="11" type="ordered locus">Isova_0637</name>
</gene>
<dbReference type="HOGENOM" id="CLU_000445_20_15_11"/>
<dbReference type="STRING" id="743718.Isova_0637"/>
<dbReference type="Gene3D" id="1.20.5.1930">
    <property type="match status" value="1"/>
</dbReference>